<gene>
    <name evidence="3" type="ORF">Mlute_02551</name>
</gene>
<dbReference type="RefSeq" id="WP_119361065.1">
    <property type="nucleotide sequence ID" value="NZ_QWKZ01000117.1"/>
</dbReference>
<dbReference type="AlphaFoldDB" id="A0A399EIU7"/>
<reference evidence="3 4" key="1">
    <citation type="submission" date="2018-08" db="EMBL/GenBank/DDBJ databases">
        <title>Meiothermus luteus KCTC 52599 genome sequencing project.</title>
        <authorList>
            <person name="Da Costa M.S."/>
            <person name="Albuquerque L."/>
            <person name="Raposo P."/>
            <person name="Froufe H.J.C."/>
            <person name="Barroso C.S."/>
            <person name="Egas C."/>
        </authorList>
    </citation>
    <scope>NUCLEOTIDE SEQUENCE [LARGE SCALE GENOMIC DNA]</scope>
    <source>
        <strain evidence="3 4">KCTC 52599</strain>
    </source>
</reference>
<feature type="chain" id="PRO_5017232479" description="AttH domain-containing protein" evidence="1">
    <location>
        <begin position="20"/>
        <end position="349"/>
    </location>
</feature>
<keyword evidence="4" id="KW-1185">Reference proteome</keyword>
<organism evidence="3 4">
    <name type="scientific">Meiothermus luteus</name>
    <dbReference type="NCBI Taxonomy" id="2026184"/>
    <lineage>
        <taxon>Bacteria</taxon>
        <taxon>Thermotogati</taxon>
        <taxon>Deinococcota</taxon>
        <taxon>Deinococci</taxon>
        <taxon>Thermales</taxon>
        <taxon>Thermaceae</taxon>
        <taxon>Meiothermus</taxon>
    </lineage>
</organism>
<keyword evidence="1" id="KW-0732">Signal</keyword>
<dbReference type="InterPro" id="IPR010791">
    <property type="entry name" value="AttH_dom"/>
</dbReference>
<feature type="domain" description="AttH" evidence="2">
    <location>
        <begin position="40"/>
        <end position="202"/>
    </location>
</feature>
<dbReference type="InterPro" id="IPR023374">
    <property type="entry name" value="AttH-like_dom_sf"/>
</dbReference>
<protein>
    <recommendedName>
        <fullName evidence="2">AttH domain-containing protein</fullName>
    </recommendedName>
</protein>
<dbReference type="SUPFAM" id="SSF159245">
    <property type="entry name" value="AttH-like"/>
    <property type="match status" value="1"/>
</dbReference>
<evidence type="ECO:0000256" key="1">
    <source>
        <dbReference type="SAM" id="SignalP"/>
    </source>
</evidence>
<dbReference type="EMBL" id="QWKZ01000117">
    <property type="protein sequence ID" value="RIH82252.1"/>
    <property type="molecule type" value="Genomic_DNA"/>
</dbReference>
<sequence length="349" mass="38972">MRRWILVLLLLTGCLPALQGVDPHRPPSPDSWGPHNAPLEWWYVSSYLPEAGLAFHWAFFKAYMPQHWRVGPLTPALFFPGPYHASHIAVTDLRANQKLFEERSDFRFDRPFGESQVAYPPLRIEQGDWRLWQESNGFRLTAGPIQVRLVPLKPAVVHPPGYSGTAETGRMYYVSFTRMALEGSILGRRVQGEAWMDHQWGDQLGGPSGSPTALSALWDWFGLHLSDGTDLMLYRVKNPRGEVVQVAASAISPEGQAEALANPRMTPLESWSSPSGRTYDLAWSVEAEGLSLRLEPLRKEQELLSASTRVVYWEGPVVGTGSWRGVPVLARGMGEFVAGPYEPPGGLFR</sequence>
<evidence type="ECO:0000259" key="2">
    <source>
        <dbReference type="Pfam" id="PF07143"/>
    </source>
</evidence>
<dbReference type="PANTHER" id="PTHR38591:SF1">
    <property type="entry name" value="BLL1000 PROTEIN"/>
    <property type="match status" value="1"/>
</dbReference>
<name>A0A399EIU7_9DEIN</name>
<dbReference type="Pfam" id="PF17186">
    <property type="entry name" value="Lipocalin_9"/>
    <property type="match status" value="1"/>
</dbReference>
<comment type="caution">
    <text evidence="3">The sequence shown here is derived from an EMBL/GenBank/DDBJ whole genome shotgun (WGS) entry which is preliminary data.</text>
</comment>
<dbReference type="Gene3D" id="2.40.370.10">
    <property type="entry name" value="AttH-like domain"/>
    <property type="match status" value="2"/>
</dbReference>
<evidence type="ECO:0000313" key="4">
    <source>
        <dbReference type="Proteomes" id="UP000265800"/>
    </source>
</evidence>
<feature type="signal peptide" evidence="1">
    <location>
        <begin position="1"/>
        <end position="19"/>
    </location>
</feature>
<dbReference type="Pfam" id="PF07143">
    <property type="entry name" value="CrtC"/>
    <property type="match status" value="1"/>
</dbReference>
<evidence type="ECO:0000313" key="3">
    <source>
        <dbReference type="EMBL" id="RIH82252.1"/>
    </source>
</evidence>
<dbReference type="Proteomes" id="UP000265800">
    <property type="component" value="Unassembled WGS sequence"/>
</dbReference>
<dbReference type="PANTHER" id="PTHR38591">
    <property type="entry name" value="HYDROLASE"/>
    <property type="match status" value="1"/>
</dbReference>
<proteinExistence type="predicted"/>
<dbReference type="OrthoDB" id="9770826at2"/>
<accession>A0A399EIU7</accession>